<protein>
    <submittedName>
        <fullName evidence="1">Uncharacterized protein</fullName>
    </submittedName>
</protein>
<dbReference type="Proteomes" id="UP000216188">
    <property type="component" value="Unassembled WGS sequence"/>
</dbReference>
<proteinExistence type="predicted"/>
<organism evidence="1 2">
    <name type="scientific">Brucella pseudogrignonensis</name>
    <dbReference type="NCBI Taxonomy" id="419475"/>
    <lineage>
        <taxon>Bacteria</taxon>
        <taxon>Pseudomonadati</taxon>
        <taxon>Pseudomonadota</taxon>
        <taxon>Alphaproteobacteria</taxon>
        <taxon>Hyphomicrobiales</taxon>
        <taxon>Brucellaceae</taxon>
        <taxon>Brucella/Ochrobactrum group</taxon>
        <taxon>Brucella</taxon>
    </lineage>
</organism>
<evidence type="ECO:0000313" key="1">
    <source>
        <dbReference type="EMBL" id="OYR30231.1"/>
    </source>
</evidence>
<keyword evidence="2" id="KW-1185">Reference proteome</keyword>
<reference evidence="1 2" key="1">
    <citation type="submission" date="2017-07" db="EMBL/GenBank/DDBJ databases">
        <title>Phylogenetic study on the rhizospheric bacterium Ochrobactrum sp. A44.</title>
        <authorList>
            <person name="Krzyzanowska D.M."/>
            <person name="Ossowicki A."/>
            <person name="Rajewska M."/>
            <person name="Maciag T."/>
            <person name="Kaczynski Z."/>
            <person name="Czerwicka M."/>
            <person name="Jafra S."/>
        </authorList>
    </citation>
    <scope>NUCLEOTIDE SEQUENCE [LARGE SCALE GENOMIC DNA]</scope>
    <source>
        <strain evidence="1 2">CCUG 30717</strain>
    </source>
</reference>
<sequence>MHSCVVSRLPSGARFEFISMRHAPVFSQPVEGLLENWNF</sequence>
<comment type="caution">
    <text evidence="1">The sequence shown here is derived from an EMBL/GenBank/DDBJ whole genome shotgun (WGS) entry which is preliminary data.</text>
</comment>
<accession>A0A256GUK1</accession>
<name>A0A256GUK1_9HYPH</name>
<gene>
    <name evidence="1" type="ORF">CEV34_0518</name>
</gene>
<evidence type="ECO:0000313" key="2">
    <source>
        <dbReference type="Proteomes" id="UP000216188"/>
    </source>
</evidence>
<dbReference type="EMBL" id="NNRM01000006">
    <property type="protein sequence ID" value="OYR30231.1"/>
    <property type="molecule type" value="Genomic_DNA"/>
</dbReference>
<dbReference type="AlphaFoldDB" id="A0A256GUK1"/>